<dbReference type="AlphaFoldDB" id="A0A8H5HFR4"/>
<protein>
    <submittedName>
        <fullName evidence="1">Uncharacterized protein</fullName>
    </submittedName>
</protein>
<proteinExistence type="predicted"/>
<dbReference type="SUPFAM" id="SSF51735">
    <property type="entry name" value="NAD(P)-binding Rossmann-fold domains"/>
    <property type="match status" value="1"/>
</dbReference>
<dbReference type="Gene3D" id="3.40.50.720">
    <property type="entry name" value="NAD(P)-binding Rossmann-like Domain"/>
    <property type="match status" value="1"/>
</dbReference>
<reference evidence="1 2" key="1">
    <citation type="journal article" date="2020" name="ISME J.">
        <title>Uncovering the hidden diversity of litter-decomposition mechanisms in mushroom-forming fungi.</title>
        <authorList>
            <person name="Floudas D."/>
            <person name="Bentzer J."/>
            <person name="Ahren D."/>
            <person name="Johansson T."/>
            <person name="Persson P."/>
            <person name="Tunlid A."/>
        </authorList>
    </citation>
    <scope>NUCLEOTIDE SEQUENCE [LARGE SCALE GENOMIC DNA]</scope>
    <source>
        <strain evidence="1 2">CBS 661.87</strain>
    </source>
</reference>
<dbReference type="Proteomes" id="UP000565441">
    <property type="component" value="Unassembled WGS sequence"/>
</dbReference>
<evidence type="ECO:0000313" key="1">
    <source>
        <dbReference type="EMBL" id="KAF5382527.1"/>
    </source>
</evidence>
<evidence type="ECO:0000313" key="2">
    <source>
        <dbReference type="Proteomes" id="UP000565441"/>
    </source>
</evidence>
<keyword evidence="2" id="KW-1185">Reference proteome</keyword>
<dbReference type="OrthoDB" id="1933717at2759"/>
<dbReference type="Pfam" id="PF00106">
    <property type="entry name" value="adh_short"/>
    <property type="match status" value="1"/>
</dbReference>
<dbReference type="InterPro" id="IPR036291">
    <property type="entry name" value="NAD(P)-bd_dom_sf"/>
</dbReference>
<name>A0A8H5HFR4_9AGAR</name>
<dbReference type="CDD" id="cd05233">
    <property type="entry name" value="SDR_c"/>
    <property type="match status" value="1"/>
</dbReference>
<sequence>MDLLSRLGEDLGRTICKGTADGRIVDSDSMSGVFKSSVKVFTKDESSNPGTVDPTAVITGKMSSIRTAIVTGASSGIGRQTAIALLVAGWNVVLTGRRLSALNETAEMSSRSANSLILAGDVTDEQFVKELFTRTVEHFGASPAAF</sequence>
<comment type="caution">
    <text evidence="1">The sequence shown here is derived from an EMBL/GenBank/DDBJ whole genome shotgun (WGS) entry which is preliminary data.</text>
</comment>
<dbReference type="InterPro" id="IPR002347">
    <property type="entry name" value="SDR_fam"/>
</dbReference>
<dbReference type="EMBL" id="JAACJP010000008">
    <property type="protein sequence ID" value="KAF5382527.1"/>
    <property type="molecule type" value="Genomic_DNA"/>
</dbReference>
<dbReference type="PANTHER" id="PTHR43975">
    <property type="entry name" value="ZGC:101858"/>
    <property type="match status" value="1"/>
</dbReference>
<accession>A0A8H5HFR4</accession>
<organism evidence="1 2">
    <name type="scientific">Tricholomella constricta</name>
    <dbReference type="NCBI Taxonomy" id="117010"/>
    <lineage>
        <taxon>Eukaryota</taxon>
        <taxon>Fungi</taxon>
        <taxon>Dikarya</taxon>
        <taxon>Basidiomycota</taxon>
        <taxon>Agaricomycotina</taxon>
        <taxon>Agaricomycetes</taxon>
        <taxon>Agaricomycetidae</taxon>
        <taxon>Agaricales</taxon>
        <taxon>Tricholomatineae</taxon>
        <taxon>Lyophyllaceae</taxon>
        <taxon>Tricholomella</taxon>
    </lineage>
</organism>
<dbReference type="PANTHER" id="PTHR43975:SF2">
    <property type="entry name" value="EG:BACR7A4.14 PROTEIN-RELATED"/>
    <property type="match status" value="1"/>
</dbReference>
<gene>
    <name evidence="1" type="ORF">D9615_002809</name>
</gene>